<reference evidence="1 2" key="1">
    <citation type="submission" date="2019-10" db="EMBL/GenBank/DDBJ databases">
        <title>Genome sequence of Phaeocystidibacter marisrubri JCM30614 (type strain).</title>
        <authorList>
            <person name="Bowman J.P."/>
        </authorList>
    </citation>
    <scope>NUCLEOTIDE SEQUENCE [LARGE SCALE GENOMIC DNA]</scope>
    <source>
        <strain evidence="1 2">JCM 30614</strain>
    </source>
</reference>
<keyword evidence="2" id="KW-1185">Reference proteome</keyword>
<sequence length="265" mass="30326">MKTYILFAFLGVGGIACTTTTSSITDRAFVAPKIVNSQPLDKQVPDTSALNEMRSSDIIYMGRHNWKREIDIYSDKLGDENFADRYPTSDRMADSMDIVGLTIVPDYDQTIWYAHYPSASRMMYSYYPIFIINTTNTNKLFQAKDTYILGIQEAVDSTNGRYGHWFPIEHRPFDFCGNGRFYQVLQPGQFILALVRKYHGDCKTSMRLRLQIGENIFVTKGFEGYINEQQFELRDSSSLARQVKEDPIGSISYSFMGATPRVLSH</sequence>
<evidence type="ECO:0000313" key="1">
    <source>
        <dbReference type="EMBL" id="KAB2817392.1"/>
    </source>
</evidence>
<dbReference type="EMBL" id="WBVQ01000001">
    <property type="protein sequence ID" value="KAB2817392.1"/>
    <property type="molecule type" value="Genomic_DNA"/>
</dbReference>
<dbReference type="RefSeq" id="WP_151691963.1">
    <property type="nucleotide sequence ID" value="NZ_BMGX01000002.1"/>
</dbReference>
<name>A0A6L3ZHA0_9FLAO</name>
<accession>A0A6L3ZHA0</accession>
<evidence type="ECO:0000313" key="2">
    <source>
        <dbReference type="Proteomes" id="UP000484164"/>
    </source>
</evidence>
<protein>
    <submittedName>
        <fullName evidence="1">Uncharacterized protein</fullName>
    </submittedName>
</protein>
<gene>
    <name evidence="1" type="ORF">F8C82_03075</name>
</gene>
<organism evidence="1 2">
    <name type="scientific">Phaeocystidibacter marisrubri</name>
    <dbReference type="NCBI Taxonomy" id="1577780"/>
    <lineage>
        <taxon>Bacteria</taxon>
        <taxon>Pseudomonadati</taxon>
        <taxon>Bacteroidota</taxon>
        <taxon>Flavobacteriia</taxon>
        <taxon>Flavobacteriales</taxon>
        <taxon>Phaeocystidibacteraceae</taxon>
        <taxon>Phaeocystidibacter</taxon>
    </lineage>
</organism>
<dbReference type="PROSITE" id="PS51257">
    <property type="entry name" value="PROKAR_LIPOPROTEIN"/>
    <property type="match status" value="1"/>
</dbReference>
<dbReference type="Proteomes" id="UP000484164">
    <property type="component" value="Unassembled WGS sequence"/>
</dbReference>
<proteinExistence type="predicted"/>
<dbReference type="AlphaFoldDB" id="A0A6L3ZHA0"/>
<dbReference type="OrthoDB" id="1409248at2"/>
<comment type="caution">
    <text evidence="1">The sequence shown here is derived from an EMBL/GenBank/DDBJ whole genome shotgun (WGS) entry which is preliminary data.</text>
</comment>